<dbReference type="InterPro" id="IPR007627">
    <property type="entry name" value="RNA_pol_sigma70_r2"/>
</dbReference>
<feature type="domain" description="RNA polymerase sigma-70" evidence="9">
    <location>
        <begin position="486"/>
        <end position="512"/>
    </location>
</feature>
<evidence type="ECO:0000256" key="4">
    <source>
        <dbReference type="ARBA" id="ARBA00023125"/>
    </source>
</evidence>
<dbReference type="SUPFAM" id="SSF88659">
    <property type="entry name" value="Sigma3 and sigma4 domains of RNA polymerase sigma factors"/>
    <property type="match status" value="2"/>
</dbReference>
<comment type="function">
    <text evidence="6">Sigma factors are initiation factors that promote the attachment of RNA polymerase to specific initiation sites and are then released.</text>
</comment>
<dbReference type="FunFam" id="1.10.601.10:FF:000001">
    <property type="entry name" value="RNA polymerase sigma factor SigA"/>
    <property type="match status" value="1"/>
</dbReference>
<evidence type="ECO:0000313" key="10">
    <source>
        <dbReference type="EMBL" id="QDU54444.1"/>
    </source>
</evidence>
<dbReference type="Gene3D" id="1.10.601.10">
    <property type="entry name" value="RNA Polymerase Primary Sigma Factor"/>
    <property type="match status" value="1"/>
</dbReference>
<keyword evidence="5 6" id="KW-0804">Transcription</keyword>
<gene>
    <name evidence="10" type="primary">sigA_1</name>
    <name evidence="10" type="ORF">Pan181_06250</name>
</gene>
<dbReference type="GO" id="GO:0006352">
    <property type="term" value="P:DNA-templated transcription initiation"/>
    <property type="evidence" value="ECO:0007669"/>
    <property type="project" value="InterPro"/>
</dbReference>
<dbReference type="InterPro" id="IPR013324">
    <property type="entry name" value="RNA_pol_sigma_r3/r4-like"/>
</dbReference>
<dbReference type="CDD" id="cd06171">
    <property type="entry name" value="Sigma70_r4"/>
    <property type="match status" value="1"/>
</dbReference>
<dbReference type="AlphaFoldDB" id="A0A518AIF6"/>
<accession>A0A518AIF6</accession>
<dbReference type="PANTHER" id="PTHR30603">
    <property type="entry name" value="RNA POLYMERASE SIGMA FACTOR RPO"/>
    <property type="match status" value="1"/>
</dbReference>
<evidence type="ECO:0000259" key="9">
    <source>
        <dbReference type="PROSITE" id="PS00716"/>
    </source>
</evidence>
<organism evidence="10 11">
    <name type="scientific">Aeoliella mucimassa</name>
    <dbReference type="NCBI Taxonomy" id="2527972"/>
    <lineage>
        <taxon>Bacteria</taxon>
        <taxon>Pseudomonadati</taxon>
        <taxon>Planctomycetota</taxon>
        <taxon>Planctomycetia</taxon>
        <taxon>Pirellulales</taxon>
        <taxon>Lacipirellulaceae</taxon>
        <taxon>Aeoliella</taxon>
    </lineage>
</organism>
<dbReference type="Pfam" id="PF04542">
    <property type="entry name" value="Sigma70_r2"/>
    <property type="match status" value="1"/>
</dbReference>
<feature type="compositionally biased region" description="Basic and acidic residues" evidence="7">
    <location>
        <begin position="1"/>
        <end position="11"/>
    </location>
</feature>
<dbReference type="InterPro" id="IPR009042">
    <property type="entry name" value="RNA_pol_sigma70_r1_2"/>
</dbReference>
<comment type="similarity">
    <text evidence="1 6">Belongs to the sigma-70 factor family.</text>
</comment>
<evidence type="ECO:0000256" key="1">
    <source>
        <dbReference type="ARBA" id="ARBA00007788"/>
    </source>
</evidence>
<dbReference type="NCBIfam" id="TIGR02937">
    <property type="entry name" value="sigma70-ECF"/>
    <property type="match status" value="1"/>
</dbReference>
<name>A0A518AIF6_9BACT</name>
<dbReference type="GO" id="GO:0003677">
    <property type="term" value="F:DNA binding"/>
    <property type="evidence" value="ECO:0007669"/>
    <property type="project" value="UniProtKB-KW"/>
</dbReference>
<dbReference type="EMBL" id="CP036278">
    <property type="protein sequence ID" value="QDU54444.1"/>
    <property type="molecule type" value="Genomic_DNA"/>
</dbReference>
<dbReference type="PANTHER" id="PTHR30603:SF60">
    <property type="entry name" value="RNA POLYMERASE SIGMA FACTOR RPOD"/>
    <property type="match status" value="1"/>
</dbReference>
<dbReference type="PRINTS" id="PR00046">
    <property type="entry name" value="SIGMA70FCT"/>
</dbReference>
<evidence type="ECO:0000259" key="8">
    <source>
        <dbReference type="PROSITE" id="PS00715"/>
    </source>
</evidence>
<dbReference type="InterPro" id="IPR036388">
    <property type="entry name" value="WH-like_DNA-bd_sf"/>
</dbReference>
<keyword evidence="2 6" id="KW-0805">Transcription regulation</keyword>
<keyword evidence="11" id="KW-1185">Reference proteome</keyword>
<dbReference type="Proteomes" id="UP000315750">
    <property type="component" value="Chromosome"/>
</dbReference>
<protein>
    <recommendedName>
        <fullName evidence="6">RNA polymerase sigma factor</fullName>
    </recommendedName>
</protein>
<evidence type="ECO:0000256" key="6">
    <source>
        <dbReference type="RuleBase" id="RU362124"/>
    </source>
</evidence>
<reference evidence="10 11" key="1">
    <citation type="submission" date="2019-02" db="EMBL/GenBank/DDBJ databases">
        <title>Deep-cultivation of Planctomycetes and their phenomic and genomic characterization uncovers novel biology.</title>
        <authorList>
            <person name="Wiegand S."/>
            <person name="Jogler M."/>
            <person name="Boedeker C."/>
            <person name="Pinto D."/>
            <person name="Vollmers J."/>
            <person name="Rivas-Marin E."/>
            <person name="Kohn T."/>
            <person name="Peeters S.H."/>
            <person name="Heuer A."/>
            <person name="Rast P."/>
            <person name="Oberbeckmann S."/>
            <person name="Bunk B."/>
            <person name="Jeske O."/>
            <person name="Meyerdierks A."/>
            <person name="Storesund J.E."/>
            <person name="Kallscheuer N."/>
            <person name="Luecker S."/>
            <person name="Lage O.M."/>
            <person name="Pohl T."/>
            <person name="Merkel B.J."/>
            <person name="Hornburger P."/>
            <person name="Mueller R.-W."/>
            <person name="Bruemmer F."/>
            <person name="Labrenz M."/>
            <person name="Spormann A.M."/>
            <person name="Op den Camp H."/>
            <person name="Overmann J."/>
            <person name="Amann R."/>
            <person name="Jetten M.S.M."/>
            <person name="Mascher T."/>
            <person name="Medema M.H."/>
            <person name="Devos D.P."/>
            <person name="Kaster A.-K."/>
            <person name="Ovreas L."/>
            <person name="Rohde M."/>
            <person name="Galperin M.Y."/>
            <person name="Jogler C."/>
        </authorList>
    </citation>
    <scope>NUCLEOTIDE SEQUENCE [LARGE SCALE GENOMIC DNA]</scope>
    <source>
        <strain evidence="10 11">Pan181</strain>
    </source>
</reference>
<dbReference type="InterPro" id="IPR050239">
    <property type="entry name" value="Sigma-70_RNA_pol_init_factors"/>
</dbReference>
<evidence type="ECO:0000256" key="7">
    <source>
        <dbReference type="SAM" id="MobiDB-lite"/>
    </source>
</evidence>
<sequence length="526" mass="60667">MYDSLLDHTLEDDSDVSSEDVTQLAGHLNSSKDDDGEDEDGVRVVSSSGNDNVDPDSDDEEGLLDGMENDSWSDDPVRMYLTQMGEIPLLTRKEEISLARRIENTRAAFRRKLLACDYVIRSAVKVLSRVHRGELPFDRTVQVSVTDRLEKDQIMGRMPHNLRTLETLLEQNVDDYRVATSKSYKMTERRAAWKRLSRRRCRAVRLVEELGLRTQRIEPMIDTLAQFSERVDQLQAEIAQMKKDRRSPEDRKPLVTEFRNILRTLQETPTSLRHRVNDLREVYARYQKAKRGLSEGNLRLVVSIAKKYRNRGLSFLDLIQEGNAGLMRAVDKFEYRRGFKFCTYATWWIRQAITRAVADQSRTIRIPVHMVETMSRVRNVSRMLLQRLGREPTLEETARAADCTVEEARRVLAMSRYPISLDRPVGNSEDSHFGDLLPDGGAESPAIGAAQEMLRNRITEVLKTLSYREREIIKLRYGLGDGYSYTLEEVGHIFKVTRERIRQIEAKAVRKLQQPSRSAELLGFLD</sequence>
<keyword evidence="3 6" id="KW-0731">Sigma factor</keyword>
<dbReference type="PROSITE" id="PS00716">
    <property type="entry name" value="SIGMA70_2"/>
    <property type="match status" value="1"/>
</dbReference>
<feature type="domain" description="RNA polymerase sigma-70" evidence="8">
    <location>
        <begin position="317"/>
        <end position="330"/>
    </location>
</feature>
<dbReference type="InterPro" id="IPR007624">
    <property type="entry name" value="RNA_pol_sigma70_r3"/>
</dbReference>
<dbReference type="Gene3D" id="1.10.10.10">
    <property type="entry name" value="Winged helix-like DNA-binding domain superfamily/Winged helix DNA-binding domain"/>
    <property type="match status" value="2"/>
</dbReference>
<dbReference type="GO" id="GO:0016987">
    <property type="term" value="F:sigma factor activity"/>
    <property type="evidence" value="ECO:0007669"/>
    <property type="project" value="UniProtKB-KW"/>
</dbReference>
<dbReference type="Pfam" id="PF00140">
    <property type="entry name" value="Sigma70_r1_2"/>
    <property type="match status" value="1"/>
</dbReference>
<dbReference type="PROSITE" id="PS00715">
    <property type="entry name" value="SIGMA70_1"/>
    <property type="match status" value="1"/>
</dbReference>
<keyword evidence="4 6" id="KW-0238">DNA-binding</keyword>
<evidence type="ECO:0000256" key="2">
    <source>
        <dbReference type="ARBA" id="ARBA00023015"/>
    </source>
</evidence>
<dbReference type="InterPro" id="IPR007630">
    <property type="entry name" value="RNA_pol_sigma70_r4"/>
</dbReference>
<dbReference type="KEGG" id="amuc:Pan181_06250"/>
<feature type="region of interest" description="Disordered" evidence="7">
    <location>
        <begin position="1"/>
        <end position="71"/>
    </location>
</feature>
<proteinExistence type="inferred from homology"/>
<dbReference type="InterPro" id="IPR013325">
    <property type="entry name" value="RNA_pol_sigma_r2"/>
</dbReference>
<dbReference type="SUPFAM" id="SSF88946">
    <property type="entry name" value="Sigma2 domain of RNA polymerase sigma factors"/>
    <property type="match status" value="1"/>
</dbReference>
<evidence type="ECO:0000256" key="3">
    <source>
        <dbReference type="ARBA" id="ARBA00023082"/>
    </source>
</evidence>
<evidence type="ECO:0000256" key="5">
    <source>
        <dbReference type="ARBA" id="ARBA00023163"/>
    </source>
</evidence>
<dbReference type="InterPro" id="IPR014284">
    <property type="entry name" value="RNA_pol_sigma-70_dom"/>
</dbReference>
<evidence type="ECO:0000313" key="11">
    <source>
        <dbReference type="Proteomes" id="UP000315750"/>
    </source>
</evidence>
<dbReference type="InterPro" id="IPR000943">
    <property type="entry name" value="RNA_pol_sigma70"/>
</dbReference>
<dbReference type="Pfam" id="PF04545">
    <property type="entry name" value="Sigma70_r4"/>
    <property type="match status" value="1"/>
</dbReference>
<feature type="compositionally biased region" description="Acidic residues" evidence="7">
    <location>
        <begin position="53"/>
        <end position="71"/>
    </location>
</feature>
<dbReference type="Pfam" id="PF04539">
    <property type="entry name" value="Sigma70_r3"/>
    <property type="match status" value="1"/>
</dbReference>